<keyword evidence="20" id="KW-1185">Reference proteome</keyword>
<dbReference type="GO" id="GO:0009432">
    <property type="term" value="P:SOS response"/>
    <property type="evidence" value="ECO:0007669"/>
    <property type="project" value="UniProtKB-UniRule"/>
</dbReference>
<evidence type="ECO:0000256" key="11">
    <source>
        <dbReference type="ARBA" id="ARBA00022881"/>
    </source>
</evidence>
<dbReference type="PROSITE" id="PS50893">
    <property type="entry name" value="ABC_TRANSPORTER_2"/>
    <property type="match status" value="2"/>
</dbReference>
<accession>A0A1W1ZCF2</accession>
<keyword evidence="6 17" id="KW-0227">DNA damage</keyword>
<evidence type="ECO:0000256" key="6">
    <source>
        <dbReference type="ARBA" id="ARBA00022763"/>
    </source>
</evidence>
<dbReference type="InterPro" id="IPR017871">
    <property type="entry name" value="ABC_transporter-like_CS"/>
</dbReference>
<keyword evidence="7 17" id="KW-0228">DNA excision</keyword>
<evidence type="ECO:0000256" key="8">
    <source>
        <dbReference type="ARBA" id="ARBA00022771"/>
    </source>
</evidence>
<evidence type="ECO:0000256" key="16">
    <source>
        <dbReference type="ARBA" id="ARBA00042156"/>
    </source>
</evidence>
<dbReference type="GO" id="GO:0008270">
    <property type="term" value="F:zinc ion binding"/>
    <property type="evidence" value="ECO:0007669"/>
    <property type="project" value="UniProtKB-UniRule"/>
</dbReference>
<keyword evidence="2 17" id="KW-0963">Cytoplasm</keyword>
<comment type="caution">
    <text evidence="17">Lacks conserved residue(s) required for the propagation of feature annotation.</text>
</comment>
<comment type="similarity">
    <text evidence="14 17">Belongs to the ABC transporter superfamily. UvrA family.</text>
</comment>
<dbReference type="CDD" id="cd03270">
    <property type="entry name" value="ABC_UvrA_I"/>
    <property type="match status" value="1"/>
</dbReference>
<keyword evidence="4 17" id="KW-0677">Repeat</keyword>
<keyword evidence="11 17" id="KW-0267">Excision nuclease</keyword>
<comment type="subcellular location">
    <subcellularLocation>
        <location evidence="1 17">Cytoplasm</location>
    </subcellularLocation>
</comment>
<dbReference type="Gene3D" id="1.20.1580.10">
    <property type="entry name" value="ABC transporter ATPase like domain"/>
    <property type="match status" value="3"/>
</dbReference>
<gene>
    <name evidence="17" type="primary">uvrA</name>
    <name evidence="19" type="ORF">SAMN06295998_101437</name>
</gene>
<dbReference type="OrthoDB" id="9809851at2"/>
<evidence type="ECO:0000256" key="12">
    <source>
        <dbReference type="ARBA" id="ARBA00023125"/>
    </source>
</evidence>
<evidence type="ECO:0000256" key="7">
    <source>
        <dbReference type="ARBA" id="ARBA00022769"/>
    </source>
</evidence>
<dbReference type="Gene3D" id="3.40.50.300">
    <property type="entry name" value="P-loop containing nucleotide triphosphate hydrolases"/>
    <property type="match status" value="3"/>
</dbReference>
<dbReference type="NCBIfam" id="TIGR00630">
    <property type="entry name" value="uvra"/>
    <property type="match status" value="1"/>
</dbReference>
<evidence type="ECO:0000313" key="19">
    <source>
        <dbReference type="EMBL" id="SMC45871.1"/>
    </source>
</evidence>
<evidence type="ECO:0000256" key="14">
    <source>
        <dbReference type="ARBA" id="ARBA00038000"/>
    </source>
</evidence>
<keyword evidence="8 17" id="KW-0863">Zinc-finger</keyword>
<dbReference type="RefSeq" id="WP_084350147.1">
    <property type="nucleotide sequence ID" value="NZ_FWYD01000001.1"/>
</dbReference>
<dbReference type="SUPFAM" id="SSF52540">
    <property type="entry name" value="P-loop containing nucleoside triphosphate hydrolases"/>
    <property type="match status" value="2"/>
</dbReference>
<dbReference type="CDD" id="cd03271">
    <property type="entry name" value="ABC_UvrA_II"/>
    <property type="match status" value="1"/>
</dbReference>
<keyword evidence="9 17" id="KW-0862">Zinc</keyword>
<evidence type="ECO:0000256" key="4">
    <source>
        <dbReference type="ARBA" id="ARBA00022737"/>
    </source>
</evidence>
<keyword evidence="3 17" id="KW-0479">Metal-binding</keyword>
<evidence type="ECO:0000256" key="13">
    <source>
        <dbReference type="ARBA" id="ARBA00023204"/>
    </source>
</evidence>
<evidence type="ECO:0000256" key="5">
    <source>
        <dbReference type="ARBA" id="ARBA00022741"/>
    </source>
</evidence>
<dbReference type="PANTHER" id="PTHR43152">
    <property type="entry name" value="UVRABC SYSTEM PROTEIN A"/>
    <property type="match status" value="1"/>
</dbReference>
<evidence type="ECO:0000256" key="3">
    <source>
        <dbReference type="ARBA" id="ARBA00022723"/>
    </source>
</evidence>
<feature type="domain" description="ABC transporter" evidence="18">
    <location>
        <begin position="618"/>
        <end position="949"/>
    </location>
</feature>
<comment type="subunit">
    <text evidence="17">Forms a heterotetramer with UvrB during the search for lesions.</text>
</comment>
<dbReference type="Gene3D" id="3.30.190.20">
    <property type="match status" value="1"/>
</dbReference>
<keyword evidence="17" id="KW-0742">SOS response</keyword>
<organism evidence="19 20">
    <name type="scientific">Primorskyibacter flagellatus</name>
    <dbReference type="NCBI Taxonomy" id="1387277"/>
    <lineage>
        <taxon>Bacteria</taxon>
        <taxon>Pseudomonadati</taxon>
        <taxon>Pseudomonadota</taxon>
        <taxon>Alphaproteobacteria</taxon>
        <taxon>Rhodobacterales</taxon>
        <taxon>Roseobacteraceae</taxon>
        <taxon>Primorskyibacter</taxon>
    </lineage>
</organism>
<feature type="domain" description="ABC transporter" evidence="18">
    <location>
        <begin position="363"/>
        <end position="607"/>
    </location>
</feature>
<keyword evidence="10 17" id="KW-0067">ATP-binding</keyword>
<protein>
    <recommendedName>
        <fullName evidence="15 17">UvrABC system protein A</fullName>
        <shortName evidence="17">UvrA protein</shortName>
    </recommendedName>
    <alternativeName>
        <fullName evidence="16 17">Excinuclease ABC subunit A</fullName>
    </alternativeName>
</protein>
<evidence type="ECO:0000256" key="15">
    <source>
        <dbReference type="ARBA" id="ARBA00039316"/>
    </source>
</evidence>
<name>A0A1W1ZCF2_9RHOB</name>
<proteinExistence type="inferred from homology"/>
<dbReference type="InterPro" id="IPR027417">
    <property type="entry name" value="P-loop_NTPase"/>
</dbReference>
<reference evidence="19 20" key="1">
    <citation type="submission" date="2017-04" db="EMBL/GenBank/DDBJ databases">
        <authorList>
            <person name="Afonso C.L."/>
            <person name="Miller P.J."/>
            <person name="Scott M.A."/>
            <person name="Spackman E."/>
            <person name="Goraichik I."/>
            <person name="Dimitrov K.M."/>
            <person name="Suarez D.L."/>
            <person name="Swayne D.E."/>
        </authorList>
    </citation>
    <scope>NUCLEOTIDE SEQUENCE [LARGE SCALE GENOMIC DNA]</scope>
    <source>
        <strain evidence="19 20">CGMCC 1.12644</strain>
    </source>
</reference>
<keyword evidence="5 17" id="KW-0547">Nucleotide-binding</keyword>
<feature type="binding site" evidence="17">
    <location>
        <begin position="653"/>
        <end position="660"/>
    </location>
    <ligand>
        <name>ATP</name>
        <dbReference type="ChEBI" id="CHEBI:30616"/>
    </ligand>
</feature>
<dbReference type="InterPro" id="IPR041552">
    <property type="entry name" value="UvrA_DNA-bd"/>
</dbReference>
<keyword evidence="12 17" id="KW-0238">DNA-binding</keyword>
<dbReference type="NCBIfam" id="NF001503">
    <property type="entry name" value="PRK00349.1"/>
    <property type="match status" value="1"/>
</dbReference>
<evidence type="ECO:0000256" key="17">
    <source>
        <dbReference type="HAMAP-Rule" id="MF_00205"/>
    </source>
</evidence>
<dbReference type="InterPro" id="IPR041102">
    <property type="entry name" value="UvrA_inter"/>
</dbReference>
<dbReference type="FunFam" id="1.20.1580.10:FF:000002">
    <property type="entry name" value="UvrABC system protein A"/>
    <property type="match status" value="1"/>
</dbReference>
<dbReference type="PROSITE" id="PS00211">
    <property type="entry name" value="ABC_TRANSPORTER_1"/>
    <property type="match status" value="2"/>
</dbReference>
<dbReference type="Proteomes" id="UP000192330">
    <property type="component" value="Unassembled WGS sequence"/>
</dbReference>
<dbReference type="Pfam" id="PF17755">
    <property type="entry name" value="UvrA_DNA-bind"/>
    <property type="match status" value="1"/>
</dbReference>
<dbReference type="GO" id="GO:0005737">
    <property type="term" value="C:cytoplasm"/>
    <property type="evidence" value="ECO:0007669"/>
    <property type="project" value="UniProtKB-SubCell"/>
</dbReference>
<feature type="zinc finger region" description="C4-type" evidence="17">
    <location>
        <begin position="752"/>
        <end position="778"/>
    </location>
</feature>
<comment type="function">
    <text evidence="17">The UvrABC repair system catalyzes the recognition and processing of DNA lesions. UvrA is an ATPase and a DNA-binding protein. A damage recognition complex composed of 2 UvrA and 2 UvrB subunits scans DNA for abnormalities. When the presence of a lesion has been verified by UvrB, the UvrA molecules dissociate.</text>
</comment>
<sequence length="960" mass="106360">MAELKHIEVRGAREHNLKNIDVDIPRDKLVVITGLSGSGKSSLAFDTVYAEGQRRYVESLSAYARQFLDMMQKPDVDHISGLSPAISIEQKTTSKNPRSTVGTVTEIYDYMRLLFARAGTPYSPATGLPIEAQQVQDMVDRVMTMEEGTRAYLLAPIVRDRKGEYRKEFIELRKQGFQRVKVDGTFYELDEPPTLDKKFRHDIDVVVDRLVVKEGLEVRLADSFRTALDLADGIAVLETAVSEGEPERMTFSEKFACPVSGFTIPEIEPRLFSFNAPFGACPECDGLGVELFFDPNLVVPDTTLKIGDGALAPWRKGKSPYFTQTIEAIAKHYEFDKSAKWKDLPAHVQQVFLYGSGEDEIPFRYDEGGRVYQVERSFEGVIPNMERRYRETDSNWIREEFERYQNNRPCGTCGGYRLREEALAVKIGPSDGKPEERLHVGQVVQMSIREAFDWCEAVPGQLTAQKNEIARAILKEIRERLGFLNNVGLEYLTLSRNAGTLSGGESQRIRLASQIGSGLTGVLYVLDEPSIGLHQRDNDRLLGTLKNLRDQGNTVIVVEHDEEAIREADYVFDIGPGAGVHGGQVVSRGTPEEIIADPASLTGQYLSGAREIAVPEERRKGNKKKLKVVKATGNNLKNVTAEFPLGKFVCVTGVSGGGKSTLTIETLFKTASMRLNGARQTPAPCETIKGLEHLDKVIDIDQRPIGRTPRSNPATYTGAFTPIRDWFAGLPEAKARGYKPGRFSFNVKGGRCEACQGDGVIKIEMHFLPDVYVTCETCKGARYNRETLEIKFKGKSIADVLDMTVEDAQSFFKAVPSIRDKMDALARVGLGYIKVGQQATTLSGGEAQRVKLSKELSKRSTGRTLYILDEPTTGLHFEDVRKLLEVLHELVDQGNSVVVIEHNLDVIKTADWIIDIGPEGGDGGGEIVATGTPEKVAEEPRSHTGHYLKGMLSARKVAAE</sequence>
<dbReference type="GO" id="GO:0009380">
    <property type="term" value="C:excinuclease repair complex"/>
    <property type="evidence" value="ECO:0007669"/>
    <property type="project" value="InterPro"/>
</dbReference>
<evidence type="ECO:0000256" key="1">
    <source>
        <dbReference type="ARBA" id="ARBA00004496"/>
    </source>
</evidence>
<dbReference type="GO" id="GO:0016887">
    <property type="term" value="F:ATP hydrolysis activity"/>
    <property type="evidence" value="ECO:0007669"/>
    <property type="project" value="InterPro"/>
</dbReference>
<dbReference type="EMBL" id="FWYD01000001">
    <property type="protein sequence ID" value="SMC45871.1"/>
    <property type="molecule type" value="Genomic_DNA"/>
</dbReference>
<dbReference type="Pfam" id="PF17760">
    <property type="entry name" value="UvrA_inter"/>
    <property type="match status" value="1"/>
</dbReference>
<dbReference type="GO" id="GO:0003677">
    <property type="term" value="F:DNA binding"/>
    <property type="evidence" value="ECO:0007669"/>
    <property type="project" value="UniProtKB-UniRule"/>
</dbReference>
<keyword evidence="13 17" id="KW-0234">DNA repair</keyword>
<dbReference type="PANTHER" id="PTHR43152:SF3">
    <property type="entry name" value="UVRABC SYSTEM PROTEIN A"/>
    <property type="match status" value="1"/>
</dbReference>
<feature type="binding site" evidence="17">
    <location>
        <begin position="34"/>
        <end position="41"/>
    </location>
    <ligand>
        <name>ATP</name>
        <dbReference type="ChEBI" id="CHEBI:30616"/>
    </ligand>
</feature>
<dbReference type="AlphaFoldDB" id="A0A1W1ZCF2"/>
<dbReference type="Gene3D" id="1.10.8.280">
    <property type="entry name" value="ABC transporter ATPase domain-like"/>
    <property type="match status" value="1"/>
</dbReference>
<evidence type="ECO:0000313" key="20">
    <source>
        <dbReference type="Proteomes" id="UP000192330"/>
    </source>
</evidence>
<dbReference type="GO" id="GO:0006289">
    <property type="term" value="P:nucleotide-excision repair"/>
    <property type="evidence" value="ECO:0007669"/>
    <property type="project" value="UniProtKB-UniRule"/>
</dbReference>
<dbReference type="InterPro" id="IPR004602">
    <property type="entry name" value="UvrA"/>
</dbReference>
<evidence type="ECO:0000256" key="10">
    <source>
        <dbReference type="ARBA" id="ARBA00022840"/>
    </source>
</evidence>
<evidence type="ECO:0000259" key="18">
    <source>
        <dbReference type="PROSITE" id="PS50893"/>
    </source>
</evidence>
<dbReference type="GO" id="GO:0009381">
    <property type="term" value="F:excinuclease ABC activity"/>
    <property type="evidence" value="ECO:0007669"/>
    <property type="project" value="UniProtKB-UniRule"/>
</dbReference>
<dbReference type="InterPro" id="IPR003439">
    <property type="entry name" value="ABC_transporter-like_ATP-bd"/>
</dbReference>
<evidence type="ECO:0000256" key="9">
    <source>
        <dbReference type="ARBA" id="ARBA00022833"/>
    </source>
</evidence>
<dbReference type="STRING" id="1387277.SAMN06295998_101437"/>
<dbReference type="HAMAP" id="MF_00205">
    <property type="entry name" value="UvrA"/>
    <property type="match status" value="1"/>
</dbReference>
<dbReference type="GO" id="GO:0005524">
    <property type="term" value="F:ATP binding"/>
    <property type="evidence" value="ECO:0007669"/>
    <property type="project" value="UniProtKB-UniRule"/>
</dbReference>
<evidence type="ECO:0000256" key="2">
    <source>
        <dbReference type="ARBA" id="ARBA00022490"/>
    </source>
</evidence>